<evidence type="ECO:0000256" key="4">
    <source>
        <dbReference type="SAM" id="MobiDB-lite"/>
    </source>
</evidence>
<keyword evidence="1 3" id="KW-0820">tRNA-binding</keyword>
<dbReference type="InterPro" id="IPR002547">
    <property type="entry name" value="tRNA-bd_dom"/>
</dbReference>
<dbReference type="EMBL" id="JAEUBE010000137">
    <property type="protein sequence ID" value="KAH3669507.1"/>
    <property type="molecule type" value="Genomic_DNA"/>
</dbReference>
<dbReference type="InterPro" id="IPR012340">
    <property type="entry name" value="NA-bd_OB-fold"/>
</dbReference>
<dbReference type="InterPro" id="IPR051270">
    <property type="entry name" value="Tyrosine-tRNA_ligase_regulator"/>
</dbReference>
<evidence type="ECO:0000256" key="3">
    <source>
        <dbReference type="PROSITE-ProRule" id="PRU00209"/>
    </source>
</evidence>
<evidence type="ECO:0000313" key="7">
    <source>
        <dbReference type="Proteomes" id="UP000769157"/>
    </source>
</evidence>
<name>A0A9P8PDW6_9ASCO</name>
<dbReference type="Proteomes" id="UP000769157">
    <property type="component" value="Unassembled WGS sequence"/>
</dbReference>
<reference evidence="6" key="2">
    <citation type="submission" date="2021-01" db="EMBL/GenBank/DDBJ databases">
        <authorList>
            <person name="Schikora-Tamarit M.A."/>
        </authorList>
    </citation>
    <scope>NUCLEOTIDE SEQUENCE</scope>
    <source>
        <strain evidence="6">CBS6075</strain>
    </source>
</reference>
<evidence type="ECO:0000256" key="1">
    <source>
        <dbReference type="ARBA" id="ARBA00022555"/>
    </source>
</evidence>
<dbReference type="SUPFAM" id="SSF50249">
    <property type="entry name" value="Nucleic acid-binding proteins"/>
    <property type="match status" value="1"/>
</dbReference>
<evidence type="ECO:0000259" key="5">
    <source>
        <dbReference type="PROSITE" id="PS50886"/>
    </source>
</evidence>
<feature type="domain" description="TRNA-binding" evidence="5">
    <location>
        <begin position="183"/>
        <end position="285"/>
    </location>
</feature>
<dbReference type="RefSeq" id="XP_046063770.1">
    <property type="nucleotide sequence ID" value="XM_046202411.1"/>
</dbReference>
<dbReference type="CDD" id="cd02799">
    <property type="entry name" value="tRNA_bind_EMAP-II_like"/>
    <property type="match status" value="1"/>
</dbReference>
<dbReference type="GeneID" id="70233596"/>
<evidence type="ECO:0000256" key="2">
    <source>
        <dbReference type="ARBA" id="ARBA00022884"/>
    </source>
</evidence>
<keyword evidence="7" id="KW-1185">Reference proteome</keyword>
<dbReference type="PANTHER" id="PTHR11586">
    <property type="entry name" value="TRNA-AMINOACYLATION COFACTOR ARC1 FAMILY MEMBER"/>
    <property type="match status" value="1"/>
</dbReference>
<reference evidence="6" key="1">
    <citation type="journal article" date="2021" name="Open Biol.">
        <title>Shared evolutionary footprints suggest mitochondrial oxidative damage underlies multiple complex I losses in fungi.</title>
        <authorList>
            <person name="Schikora-Tamarit M.A."/>
            <person name="Marcet-Houben M."/>
            <person name="Nosek J."/>
            <person name="Gabaldon T."/>
        </authorList>
    </citation>
    <scope>NUCLEOTIDE SEQUENCE</scope>
    <source>
        <strain evidence="6">CBS6075</strain>
    </source>
</reference>
<dbReference type="PANTHER" id="PTHR11586:SF33">
    <property type="entry name" value="AMINOACYL TRNA SYNTHASE COMPLEX-INTERACTING MULTIFUNCTIONAL PROTEIN 1"/>
    <property type="match status" value="1"/>
</dbReference>
<feature type="region of interest" description="Disordered" evidence="4">
    <location>
        <begin position="118"/>
        <end position="146"/>
    </location>
</feature>
<dbReference type="Gene3D" id="1.20.1050.10">
    <property type="match status" value="1"/>
</dbReference>
<dbReference type="GO" id="GO:0017102">
    <property type="term" value="C:methionyl glutamyl tRNA synthetase complex"/>
    <property type="evidence" value="ECO:0007669"/>
    <property type="project" value="TreeGrafter"/>
</dbReference>
<comment type="caution">
    <text evidence="6">The sequence shown here is derived from an EMBL/GenBank/DDBJ whole genome shotgun (WGS) entry which is preliminary data.</text>
</comment>
<evidence type="ECO:0000313" key="6">
    <source>
        <dbReference type="EMBL" id="KAH3669507.1"/>
    </source>
</evidence>
<dbReference type="InterPro" id="IPR053836">
    <property type="entry name" value="Arc1-like_N"/>
</dbReference>
<dbReference type="SUPFAM" id="SSF47616">
    <property type="entry name" value="GST C-terminal domain-like"/>
    <property type="match status" value="1"/>
</dbReference>
<feature type="compositionally biased region" description="Basic and acidic residues" evidence="4">
    <location>
        <begin position="118"/>
        <end position="139"/>
    </location>
</feature>
<dbReference type="AlphaFoldDB" id="A0A9P8PDW6"/>
<organism evidence="6 7">
    <name type="scientific">Ogataea philodendri</name>
    <dbReference type="NCBI Taxonomy" id="1378263"/>
    <lineage>
        <taxon>Eukaryota</taxon>
        <taxon>Fungi</taxon>
        <taxon>Dikarya</taxon>
        <taxon>Ascomycota</taxon>
        <taxon>Saccharomycotina</taxon>
        <taxon>Pichiomycetes</taxon>
        <taxon>Pichiales</taxon>
        <taxon>Pichiaceae</taxon>
        <taxon>Ogataea</taxon>
    </lineage>
</organism>
<dbReference type="Gene3D" id="2.40.50.140">
    <property type="entry name" value="Nucleic acid-binding proteins"/>
    <property type="match status" value="1"/>
</dbReference>
<dbReference type="GO" id="GO:0000049">
    <property type="term" value="F:tRNA binding"/>
    <property type="evidence" value="ECO:0007669"/>
    <property type="project" value="UniProtKB-UniRule"/>
</dbReference>
<dbReference type="OrthoDB" id="19141at2759"/>
<gene>
    <name evidence="6" type="ORF">OGAPHI_001628</name>
</gene>
<proteinExistence type="predicted"/>
<accession>A0A9P8PDW6</accession>
<protein>
    <recommendedName>
        <fullName evidence="5">tRNA-binding domain-containing protein</fullName>
    </recommendedName>
</protein>
<dbReference type="Pfam" id="PF21972">
    <property type="entry name" value="Arc1p_N_like"/>
    <property type="match status" value="1"/>
</dbReference>
<keyword evidence="2 3" id="KW-0694">RNA-binding</keyword>
<sequence>MSLEAKLARLNVAETLSTEELALADQWTTLSGRIEQHLDELNDSLRSKTYIVGVKPSKADSAVFDKVFPLASKWTSVDDVAKYRHILRWVDLVQNKVGLDNKLKIDLSMELPREIKEKKKKDTKEAKDTKETKPAEQPKTKGKAPLDPEALAAAKAAKEAKKAAKAKANAQANAAKPAAAGPTPAMVDIRVGFIEKAIKHPDADSLYVSTIQMGDEEGPRTICSGLVNYYTLEEMQQRYVVVIANLKPVSMRGIKSAGMVFCASEGETVEFVIPPEGSKPGDKLFFEGFDGVPEKQLNPKKKIFEQLQPNFSTSDNLDVVFKQEGKPDARLVNKAGLPCKSKTLVGAAVK</sequence>
<dbReference type="PROSITE" id="PS50886">
    <property type="entry name" value="TRBD"/>
    <property type="match status" value="1"/>
</dbReference>
<dbReference type="Pfam" id="PF01588">
    <property type="entry name" value="tRNA_bind"/>
    <property type="match status" value="1"/>
</dbReference>
<dbReference type="InterPro" id="IPR036282">
    <property type="entry name" value="Glutathione-S-Trfase_C_sf"/>
</dbReference>